<dbReference type="OrthoDB" id="7338235at2"/>
<sequence length="292" mass="30747">MKRDNTLTRATIGLLIASLTYSLTVAAVPAETRPNLEFKAPMTGALELAQSDADSLERALKLLESRAESRNTAPTTPAPAPISEPAPPLAAPPQPARRLETENAVSAPALAPTPAVAPVTPILPAAPVAPTPVPAPLPTPASTPETSIPAAPRSPIPNAVEPKPTTPEAPPAVPRPAVEKPHASTTTSRRADPPPATPTAATTSSRWQVQLLAGRVLARVEQDQDDLLRFHGEHFNNVKLAITPVRDGGPYRLRAHDWANRAEAQAWCQRVQKATGLQCQVVPPEAAPAARQ</sequence>
<keyword evidence="2" id="KW-0732">Signal</keyword>
<feature type="region of interest" description="Disordered" evidence="1">
    <location>
        <begin position="66"/>
        <end position="102"/>
    </location>
</feature>
<organism evidence="4 5">
    <name type="scientific">Allochromatium warmingii</name>
    <name type="common">Chromatium warmingii</name>
    <dbReference type="NCBI Taxonomy" id="61595"/>
    <lineage>
        <taxon>Bacteria</taxon>
        <taxon>Pseudomonadati</taxon>
        <taxon>Pseudomonadota</taxon>
        <taxon>Gammaproteobacteria</taxon>
        <taxon>Chromatiales</taxon>
        <taxon>Chromatiaceae</taxon>
        <taxon>Allochromatium</taxon>
    </lineage>
</organism>
<dbReference type="SUPFAM" id="SSF110997">
    <property type="entry name" value="Sporulation related repeat"/>
    <property type="match status" value="1"/>
</dbReference>
<feature type="compositionally biased region" description="Pro residues" evidence="1">
    <location>
        <begin position="76"/>
        <end position="95"/>
    </location>
</feature>
<evidence type="ECO:0000313" key="5">
    <source>
        <dbReference type="Proteomes" id="UP000198672"/>
    </source>
</evidence>
<feature type="domain" description="SPOR" evidence="3">
    <location>
        <begin position="201"/>
        <end position="284"/>
    </location>
</feature>
<dbReference type="PROSITE" id="PS51724">
    <property type="entry name" value="SPOR"/>
    <property type="match status" value="1"/>
</dbReference>
<dbReference type="InterPro" id="IPR007730">
    <property type="entry name" value="SPOR-like_dom"/>
</dbReference>
<proteinExistence type="predicted"/>
<dbReference type="RefSeq" id="WP_091332836.1">
    <property type="nucleotide sequence ID" value="NZ_FNOW01000012.1"/>
</dbReference>
<gene>
    <name evidence="4" type="ORF">SAMN05421644_11211</name>
</gene>
<feature type="region of interest" description="Disordered" evidence="1">
    <location>
        <begin position="134"/>
        <end position="204"/>
    </location>
</feature>
<reference evidence="5" key="1">
    <citation type="submission" date="2016-10" db="EMBL/GenBank/DDBJ databases">
        <authorList>
            <person name="Varghese N."/>
            <person name="Submissions S."/>
        </authorList>
    </citation>
    <scope>NUCLEOTIDE SEQUENCE [LARGE SCALE GENOMIC DNA]</scope>
    <source>
        <strain evidence="5">DSM 173</strain>
    </source>
</reference>
<dbReference type="AlphaFoldDB" id="A0A1H3EC37"/>
<dbReference type="Gene3D" id="3.30.70.1070">
    <property type="entry name" value="Sporulation related repeat"/>
    <property type="match status" value="1"/>
</dbReference>
<dbReference type="STRING" id="61595.SAMN05421644_11211"/>
<dbReference type="GO" id="GO:0042834">
    <property type="term" value="F:peptidoglycan binding"/>
    <property type="evidence" value="ECO:0007669"/>
    <property type="project" value="InterPro"/>
</dbReference>
<feature type="compositionally biased region" description="Pro residues" evidence="1">
    <location>
        <begin position="164"/>
        <end position="174"/>
    </location>
</feature>
<dbReference type="Pfam" id="PF05036">
    <property type="entry name" value="SPOR"/>
    <property type="match status" value="1"/>
</dbReference>
<feature type="chain" id="PRO_5011444773" evidence="2">
    <location>
        <begin position="27"/>
        <end position="292"/>
    </location>
</feature>
<dbReference type="Proteomes" id="UP000198672">
    <property type="component" value="Unassembled WGS sequence"/>
</dbReference>
<accession>A0A1H3EC37</accession>
<dbReference type="EMBL" id="FNOW01000012">
    <property type="protein sequence ID" value="SDX75469.1"/>
    <property type="molecule type" value="Genomic_DNA"/>
</dbReference>
<evidence type="ECO:0000313" key="4">
    <source>
        <dbReference type="EMBL" id="SDX75469.1"/>
    </source>
</evidence>
<feature type="signal peptide" evidence="2">
    <location>
        <begin position="1"/>
        <end position="26"/>
    </location>
</feature>
<evidence type="ECO:0000256" key="1">
    <source>
        <dbReference type="SAM" id="MobiDB-lite"/>
    </source>
</evidence>
<name>A0A1H3EC37_ALLWA</name>
<protein>
    <submittedName>
        <fullName evidence="4">Sporulation related domain-containing protein</fullName>
    </submittedName>
</protein>
<dbReference type="InterPro" id="IPR036680">
    <property type="entry name" value="SPOR-like_sf"/>
</dbReference>
<keyword evidence="5" id="KW-1185">Reference proteome</keyword>
<evidence type="ECO:0000259" key="3">
    <source>
        <dbReference type="PROSITE" id="PS51724"/>
    </source>
</evidence>
<evidence type="ECO:0000256" key="2">
    <source>
        <dbReference type="SAM" id="SignalP"/>
    </source>
</evidence>